<name>A0ABT5KEX2_9BURK</name>
<feature type="chain" id="PRO_5045722131" evidence="1">
    <location>
        <begin position="23"/>
        <end position="317"/>
    </location>
</feature>
<protein>
    <submittedName>
        <fullName evidence="2">TraB/GumN family protein</fullName>
    </submittedName>
</protein>
<dbReference type="InterPro" id="IPR047111">
    <property type="entry name" value="YbaP-like"/>
</dbReference>
<organism evidence="2 3">
    <name type="scientific">Roseateles albus</name>
    <dbReference type="NCBI Taxonomy" id="2987525"/>
    <lineage>
        <taxon>Bacteria</taxon>
        <taxon>Pseudomonadati</taxon>
        <taxon>Pseudomonadota</taxon>
        <taxon>Betaproteobacteria</taxon>
        <taxon>Burkholderiales</taxon>
        <taxon>Sphaerotilaceae</taxon>
        <taxon>Roseateles</taxon>
    </lineage>
</organism>
<gene>
    <name evidence="2" type="ORF">PRZ03_12900</name>
</gene>
<dbReference type="Pfam" id="PF01963">
    <property type="entry name" value="TraB_PrgY_gumN"/>
    <property type="match status" value="1"/>
</dbReference>
<dbReference type="PANTHER" id="PTHR40590">
    <property type="entry name" value="CYTOPLASMIC PROTEIN-RELATED"/>
    <property type="match status" value="1"/>
</dbReference>
<dbReference type="EMBL" id="JAQQXT010000007">
    <property type="protein sequence ID" value="MDC8772473.1"/>
    <property type="molecule type" value="Genomic_DNA"/>
</dbReference>
<evidence type="ECO:0000256" key="1">
    <source>
        <dbReference type="SAM" id="SignalP"/>
    </source>
</evidence>
<dbReference type="PANTHER" id="PTHR40590:SF1">
    <property type="entry name" value="CYTOPLASMIC PROTEIN"/>
    <property type="match status" value="1"/>
</dbReference>
<evidence type="ECO:0000313" key="3">
    <source>
        <dbReference type="Proteomes" id="UP001221189"/>
    </source>
</evidence>
<dbReference type="CDD" id="cd14789">
    <property type="entry name" value="Tiki"/>
    <property type="match status" value="1"/>
</dbReference>
<feature type="signal peptide" evidence="1">
    <location>
        <begin position="1"/>
        <end position="22"/>
    </location>
</feature>
<comment type="caution">
    <text evidence="2">The sequence shown here is derived from an EMBL/GenBank/DDBJ whole genome shotgun (WGS) entry which is preliminary data.</text>
</comment>
<evidence type="ECO:0000313" key="2">
    <source>
        <dbReference type="EMBL" id="MDC8772473.1"/>
    </source>
</evidence>
<dbReference type="InterPro" id="IPR002816">
    <property type="entry name" value="TraB/PrgY/GumN_fam"/>
</dbReference>
<reference evidence="2 3" key="1">
    <citation type="submission" date="2022-10" db="EMBL/GenBank/DDBJ databases">
        <title>Paucibacter sp. hw1 Genome sequencing.</title>
        <authorList>
            <person name="Park S."/>
        </authorList>
    </citation>
    <scope>NUCLEOTIDE SEQUENCE [LARGE SCALE GENOMIC DNA]</scope>
    <source>
        <strain evidence="3">hw1</strain>
    </source>
</reference>
<keyword evidence="1" id="KW-0732">Signal</keyword>
<dbReference type="Proteomes" id="UP001221189">
    <property type="component" value="Unassembled WGS sequence"/>
</dbReference>
<accession>A0ABT5KEX2</accession>
<dbReference type="RefSeq" id="WP_273600659.1">
    <property type="nucleotide sequence ID" value="NZ_JAQQXT010000007.1"/>
</dbReference>
<sequence>MSWLRLACTLLLGLSLGGPAFAATACPPAPTQASPEQSAAWGRQAQDRGLLYRISRDGRDSFVYATMHIGRPEWAYPGPKLQAALKRVDVLALELDLSDAATLQVLSRPPAHAPDLKLPPALRKRLDAQARLACLPAGALAGQHPLMELSTYTVLAARWDGLDPSFGQELLLSLWAREQGLPIIGLEDAASQQRALIPGDAKLALLSLQKGLDQLEQGRVRPLMKRLAQAWAQGDLATMQDYARWCDCIEDAQDRADFIRLNDERNPTLAAGIEAKHAQGKSVLAAVGALHLSGQASLLKQLRQRGFVVEQLHPGPR</sequence>
<proteinExistence type="predicted"/>
<keyword evidence="3" id="KW-1185">Reference proteome</keyword>
<dbReference type="PROSITE" id="PS51257">
    <property type="entry name" value="PROKAR_LIPOPROTEIN"/>
    <property type="match status" value="1"/>
</dbReference>